<dbReference type="AlphaFoldDB" id="A0A169NEF7"/>
<dbReference type="EMBL" id="AP017424">
    <property type="protein sequence ID" value="BAU83322.1"/>
    <property type="molecule type" value="Genomic_DNA"/>
</dbReference>
<proteinExistence type="predicted"/>
<sequence length="86" mass="9389">MTQPHGTTPCPSCALPVRWAVTAAGRRQALNPAPDGGGNLAAYTDATGRLRVRALTTERPVPDHVEWRAMPHVATCVRPTHQRQQR</sequence>
<organism evidence="1 2">
    <name type="scientific">Streptomyces laurentii</name>
    <dbReference type="NCBI Taxonomy" id="39478"/>
    <lineage>
        <taxon>Bacteria</taxon>
        <taxon>Bacillati</taxon>
        <taxon>Actinomycetota</taxon>
        <taxon>Actinomycetes</taxon>
        <taxon>Kitasatosporales</taxon>
        <taxon>Streptomycetaceae</taxon>
        <taxon>Streptomyces</taxon>
    </lineage>
</organism>
<protein>
    <submittedName>
        <fullName evidence="1">Uncharacterized protein</fullName>
    </submittedName>
</protein>
<gene>
    <name evidence="1" type="ORF">SLA_2395</name>
</gene>
<dbReference type="KEGG" id="slau:SLA_2395"/>
<keyword evidence="2" id="KW-1185">Reference proteome</keyword>
<name>A0A169NEF7_STRLU</name>
<reference evidence="1 2" key="1">
    <citation type="journal article" date="2016" name="Genome Announc.">
        <title>Complete Genome Sequence of Thiostrepton-Producing Streptomyces laurentii ATCC 31255.</title>
        <authorList>
            <person name="Doi K."/>
            <person name="Fujino Y."/>
            <person name="Nagayoshi Y."/>
            <person name="Ohshima T."/>
            <person name="Ogata S."/>
        </authorList>
    </citation>
    <scope>NUCLEOTIDE SEQUENCE [LARGE SCALE GENOMIC DNA]</scope>
    <source>
        <strain evidence="1 2">ATCC 31255</strain>
    </source>
</reference>
<evidence type="ECO:0000313" key="2">
    <source>
        <dbReference type="Proteomes" id="UP000217676"/>
    </source>
</evidence>
<evidence type="ECO:0000313" key="1">
    <source>
        <dbReference type="EMBL" id="BAU83322.1"/>
    </source>
</evidence>
<dbReference type="Proteomes" id="UP000217676">
    <property type="component" value="Chromosome"/>
</dbReference>
<accession>A0A169NEF7</accession>